<comment type="caution">
    <text evidence="1">The sequence shown here is derived from an EMBL/GenBank/DDBJ whole genome shotgun (WGS) entry which is preliminary data.</text>
</comment>
<organism evidence="1 2">
    <name type="scientific">Coprinellus micaceus</name>
    <name type="common">Glistening ink-cap mushroom</name>
    <name type="synonym">Coprinus micaceus</name>
    <dbReference type="NCBI Taxonomy" id="71717"/>
    <lineage>
        <taxon>Eukaryota</taxon>
        <taxon>Fungi</taxon>
        <taxon>Dikarya</taxon>
        <taxon>Basidiomycota</taxon>
        <taxon>Agaricomycotina</taxon>
        <taxon>Agaricomycetes</taxon>
        <taxon>Agaricomycetidae</taxon>
        <taxon>Agaricales</taxon>
        <taxon>Agaricineae</taxon>
        <taxon>Psathyrellaceae</taxon>
        <taxon>Coprinellus</taxon>
    </lineage>
</organism>
<name>A0A4Y7TRB1_COPMI</name>
<proteinExistence type="predicted"/>
<evidence type="ECO:0000313" key="1">
    <source>
        <dbReference type="EMBL" id="TEB36717.1"/>
    </source>
</evidence>
<dbReference type="EMBL" id="QPFP01000005">
    <property type="protein sequence ID" value="TEB36717.1"/>
    <property type="molecule type" value="Genomic_DNA"/>
</dbReference>
<reference evidence="1 2" key="1">
    <citation type="journal article" date="2019" name="Nat. Ecol. Evol.">
        <title>Megaphylogeny resolves global patterns of mushroom evolution.</title>
        <authorList>
            <person name="Varga T."/>
            <person name="Krizsan K."/>
            <person name="Foldi C."/>
            <person name="Dima B."/>
            <person name="Sanchez-Garcia M."/>
            <person name="Sanchez-Ramirez S."/>
            <person name="Szollosi G.J."/>
            <person name="Szarkandi J.G."/>
            <person name="Papp V."/>
            <person name="Albert L."/>
            <person name="Andreopoulos W."/>
            <person name="Angelini C."/>
            <person name="Antonin V."/>
            <person name="Barry K.W."/>
            <person name="Bougher N.L."/>
            <person name="Buchanan P."/>
            <person name="Buyck B."/>
            <person name="Bense V."/>
            <person name="Catcheside P."/>
            <person name="Chovatia M."/>
            <person name="Cooper J."/>
            <person name="Damon W."/>
            <person name="Desjardin D."/>
            <person name="Finy P."/>
            <person name="Geml J."/>
            <person name="Haridas S."/>
            <person name="Hughes K."/>
            <person name="Justo A."/>
            <person name="Karasinski D."/>
            <person name="Kautmanova I."/>
            <person name="Kiss B."/>
            <person name="Kocsube S."/>
            <person name="Kotiranta H."/>
            <person name="LaButti K.M."/>
            <person name="Lechner B.E."/>
            <person name="Liimatainen K."/>
            <person name="Lipzen A."/>
            <person name="Lukacs Z."/>
            <person name="Mihaltcheva S."/>
            <person name="Morgado L.N."/>
            <person name="Niskanen T."/>
            <person name="Noordeloos M.E."/>
            <person name="Ohm R.A."/>
            <person name="Ortiz-Santana B."/>
            <person name="Ovrebo C."/>
            <person name="Racz N."/>
            <person name="Riley R."/>
            <person name="Savchenko A."/>
            <person name="Shiryaev A."/>
            <person name="Soop K."/>
            <person name="Spirin V."/>
            <person name="Szebenyi C."/>
            <person name="Tomsovsky M."/>
            <person name="Tulloss R.E."/>
            <person name="Uehling J."/>
            <person name="Grigoriev I.V."/>
            <person name="Vagvolgyi C."/>
            <person name="Papp T."/>
            <person name="Martin F.M."/>
            <person name="Miettinen O."/>
            <person name="Hibbett D.S."/>
            <person name="Nagy L.G."/>
        </authorList>
    </citation>
    <scope>NUCLEOTIDE SEQUENCE [LARGE SCALE GENOMIC DNA]</scope>
    <source>
        <strain evidence="1 2">FP101781</strain>
    </source>
</reference>
<sequence>MYVLTPGPTQVVVSPTLAFPRPPSTFPKTRRGTSAHTIAVFEPLPGPSHSP</sequence>
<dbReference type="Proteomes" id="UP000298030">
    <property type="component" value="Unassembled WGS sequence"/>
</dbReference>
<accession>A0A4Y7TRB1</accession>
<evidence type="ECO:0000313" key="2">
    <source>
        <dbReference type="Proteomes" id="UP000298030"/>
    </source>
</evidence>
<dbReference type="AlphaFoldDB" id="A0A4Y7TRB1"/>
<protein>
    <submittedName>
        <fullName evidence="1">Uncharacterized protein</fullName>
    </submittedName>
</protein>
<gene>
    <name evidence="1" type="ORF">FA13DRAFT_1727077</name>
</gene>
<keyword evidence="2" id="KW-1185">Reference proteome</keyword>